<evidence type="ECO:0000256" key="1">
    <source>
        <dbReference type="ARBA" id="ARBA00023015"/>
    </source>
</evidence>
<dbReference type="InterPro" id="IPR001387">
    <property type="entry name" value="Cro/C1-type_HTH"/>
</dbReference>
<dbReference type="GO" id="GO:0003677">
    <property type="term" value="F:DNA binding"/>
    <property type="evidence" value="ECO:0007669"/>
    <property type="project" value="UniProtKB-KW"/>
</dbReference>
<feature type="domain" description="HTH cro/C1-type" evidence="4">
    <location>
        <begin position="28"/>
        <end position="82"/>
    </location>
</feature>
<dbReference type="PROSITE" id="PS50943">
    <property type="entry name" value="HTH_CROC1"/>
    <property type="match status" value="1"/>
</dbReference>
<keyword evidence="2" id="KW-0238">DNA-binding</keyword>
<accession>A0A6N6NRT9</accession>
<dbReference type="PANTHER" id="PTHR46797:SF23">
    <property type="entry name" value="HTH-TYPE TRANSCRIPTIONAL REGULATOR SUTR"/>
    <property type="match status" value="1"/>
</dbReference>
<dbReference type="GO" id="GO:0005829">
    <property type="term" value="C:cytosol"/>
    <property type="evidence" value="ECO:0007669"/>
    <property type="project" value="TreeGrafter"/>
</dbReference>
<dbReference type="SUPFAM" id="SSF47413">
    <property type="entry name" value="lambda repressor-like DNA-binding domains"/>
    <property type="match status" value="1"/>
</dbReference>
<dbReference type="AlphaFoldDB" id="A0A6N6NRT9"/>
<keyword evidence="6" id="KW-1185">Reference proteome</keyword>
<evidence type="ECO:0000259" key="4">
    <source>
        <dbReference type="PROSITE" id="PS50943"/>
    </source>
</evidence>
<evidence type="ECO:0000313" key="6">
    <source>
        <dbReference type="Proteomes" id="UP000468668"/>
    </source>
</evidence>
<dbReference type="Pfam" id="PF01381">
    <property type="entry name" value="HTH_3"/>
    <property type="match status" value="1"/>
</dbReference>
<gene>
    <name evidence="5" type="ORF">F8C90_01070</name>
</gene>
<dbReference type="Proteomes" id="UP000468668">
    <property type="component" value="Unassembled WGS sequence"/>
</dbReference>
<dbReference type="GO" id="GO:0003700">
    <property type="term" value="F:DNA-binding transcription factor activity"/>
    <property type="evidence" value="ECO:0007669"/>
    <property type="project" value="TreeGrafter"/>
</dbReference>
<keyword evidence="1" id="KW-0805">Transcription regulation</keyword>
<dbReference type="PANTHER" id="PTHR46797">
    <property type="entry name" value="HTH-TYPE TRANSCRIPTIONAL REGULATOR"/>
    <property type="match status" value="1"/>
</dbReference>
<comment type="caution">
    <text evidence="5">The sequence shown here is derived from an EMBL/GenBank/DDBJ whole genome shotgun (WGS) entry which is preliminary data.</text>
</comment>
<dbReference type="OrthoDB" id="3197401at2"/>
<dbReference type="Gene3D" id="1.10.260.40">
    <property type="entry name" value="lambda repressor-like DNA-binding domains"/>
    <property type="match status" value="1"/>
</dbReference>
<protein>
    <submittedName>
        <fullName evidence="5">Helix-turn-helix transcriptional regulator</fullName>
    </submittedName>
</protein>
<evidence type="ECO:0000313" key="5">
    <source>
        <dbReference type="EMBL" id="KAB1643001.1"/>
    </source>
</evidence>
<proteinExistence type="predicted"/>
<dbReference type="CDD" id="cd00093">
    <property type="entry name" value="HTH_XRE"/>
    <property type="match status" value="1"/>
</dbReference>
<dbReference type="SMART" id="SM00530">
    <property type="entry name" value="HTH_XRE"/>
    <property type="match status" value="1"/>
</dbReference>
<evidence type="ECO:0000256" key="3">
    <source>
        <dbReference type="ARBA" id="ARBA00023163"/>
    </source>
</evidence>
<organism evidence="5 6">
    <name type="scientific">Ellagibacter isourolithinifaciens</name>
    <dbReference type="NCBI Taxonomy" id="2137581"/>
    <lineage>
        <taxon>Bacteria</taxon>
        <taxon>Bacillati</taxon>
        <taxon>Actinomycetota</taxon>
        <taxon>Coriobacteriia</taxon>
        <taxon>Eggerthellales</taxon>
        <taxon>Eggerthellaceae</taxon>
        <taxon>Ellagibacter</taxon>
    </lineage>
</organism>
<dbReference type="InterPro" id="IPR010982">
    <property type="entry name" value="Lambda_DNA-bd_dom_sf"/>
</dbReference>
<keyword evidence="3" id="KW-0804">Transcription</keyword>
<evidence type="ECO:0000256" key="2">
    <source>
        <dbReference type="ARBA" id="ARBA00023125"/>
    </source>
</evidence>
<name>A0A6N6NRT9_9ACTN</name>
<reference evidence="5 6" key="1">
    <citation type="submission" date="2019-09" db="EMBL/GenBank/DDBJ databases">
        <title>Whole genome shotgun sequencing (WGS) of Ellagibacter isourolithinifaciens DSM 104140(T) and Adlercreutzia muris DSM 29508(T).</title>
        <authorList>
            <person name="Stoll D.A."/>
            <person name="Danylec N."/>
            <person name="Huch M."/>
        </authorList>
    </citation>
    <scope>NUCLEOTIDE SEQUENCE [LARGE SCALE GENOMIC DNA]</scope>
    <source>
        <strain evidence="5 6">DSM 104140</strain>
    </source>
</reference>
<dbReference type="EMBL" id="WAJR01000001">
    <property type="protein sequence ID" value="KAB1643001.1"/>
    <property type="molecule type" value="Genomic_DNA"/>
</dbReference>
<dbReference type="InterPro" id="IPR050807">
    <property type="entry name" value="TransReg_Diox_bact_type"/>
</dbReference>
<sequence>MDTRSADRYGLLERDCSSFLSAVFGANVRRLRKISKVSKVEFARRCGVGRPYLDKVEHGKANPTLEYLGRFAAALDVDPLYLLTPQSPLGSGGDASLAPFCGVANPVSSRGGDTDCG</sequence>